<proteinExistence type="predicted"/>
<dbReference type="EMBL" id="CAFBNL010000001">
    <property type="protein sequence ID" value="CAB4940287.1"/>
    <property type="molecule type" value="Genomic_DNA"/>
</dbReference>
<gene>
    <name evidence="6" type="ORF">UFOPK3789_00033</name>
</gene>
<dbReference type="Gene3D" id="3.10.330.20">
    <property type="match status" value="1"/>
</dbReference>
<dbReference type="InterPro" id="IPR014816">
    <property type="entry name" value="tRNA_MeTrfase_Gcd14"/>
</dbReference>
<dbReference type="PANTHER" id="PTHR12133:SF1">
    <property type="entry name" value="TRNA (ADENINE(58)-N(1))-METHYLTRANSFERASE, MITOCHONDRIAL"/>
    <property type="match status" value="1"/>
</dbReference>
<evidence type="ECO:0000259" key="5">
    <source>
        <dbReference type="Pfam" id="PF08704"/>
    </source>
</evidence>
<dbReference type="CDD" id="cd02440">
    <property type="entry name" value="AdoMet_MTases"/>
    <property type="match status" value="1"/>
</dbReference>
<organism evidence="6">
    <name type="scientific">freshwater metagenome</name>
    <dbReference type="NCBI Taxonomy" id="449393"/>
    <lineage>
        <taxon>unclassified sequences</taxon>
        <taxon>metagenomes</taxon>
        <taxon>ecological metagenomes</taxon>
    </lineage>
</organism>
<dbReference type="SUPFAM" id="SSF53335">
    <property type="entry name" value="S-adenosyl-L-methionine-dependent methyltransferases"/>
    <property type="match status" value="1"/>
</dbReference>
<keyword evidence="3" id="KW-0949">S-adenosyl-L-methionine</keyword>
<keyword evidence="1" id="KW-0489">Methyltransferase</keyword>
<dbReference type="Pfam" id="PF14801">
    <property type="entry name" value="TrmI-like_N"/>
    <property type="match status" value="1"/>
</dbReference>
<reference evidence="6" key="1">
    <citation type="submission" date="2020-05" db="EMBL/GenBank/DDBJ databases">
        <authorList>
            <person name="Chiriac C."/>
            <person name="Salcher M."/>
            <person name="Ghai R."/>
            <person name="Kavagutti S V."/>
        </authorList>
    </citation>
    <scope>NUCLEOTIDE SEQUENCE</scope>
</reference>
<evidence type="ECO:0000313" key="6">
    <source>
        <dbReference type="EMBL" id="CAB4940287.1"/>
    </source>
</evidence>
<dbReference type="InterPro" id="IPR049470">
    <property type="entry name" value="TRM61_C"/>
</dbReference>
<feature type="domain" description="tRNA (adenine(58)-N(1))-methyltransferase catalytic subunit TRM61 C-terminal" evidence="5">
    <location>
        <begin position="66"/>
        <end position="237"/>
    </location>
</feature>
<dbReference type="Pfam" id="PF08704">
    <property type="entry name" value="GCD14"/>
    <property type="match status" value="1"/>
</dbReference>
<evidence type="ECO:0000256" key="1">
    <source>
        <dbReference type="ARBA" id="ARBA00022603"/>
    </source>
</evidence>
<name>A0A6J7JC17_9ZZZZ</name>
<dbReference type="FunFam" id="3.10.330.20:FF:000003">
    <property type="entry name" value="tRNA (Adenine(58)-N(1))-methyltransferase, mitochondrial isoform X1"/>
    <property type="match status" value="1"/>
</dbReference>
<dbReference type="Gene3D" id="3.40.50.150">
    <property type="entry name" value="Vaccinia Virus protein VP39"/>
    <property type="match status" value="1"/>
</dbReference>
<dbReference type="PANTHER" id="PTHR12133">
    <property type="entry name" value="TRNA (ADENINE(58)-N(1))-METHYLTRANSFERASE"/>
    <property type="match status" value="1"/>
</dbReference>
<sequence>MARPLEIGDTILLEDNKRRRHMITLSAEGEFHTHTGVLPHTLLIGKPEGTVARTTRGSKLTAFRPTLSEYILKMPRGAQVIYPKDLGPILMLADIFPGARVLESGVGSGALTMTLLRAVGATGSVLGYEIREDFAETARKNVEGFLGTDIPLEIEVRDIYEGIPAEGIDRIVLDLPEPWRVVEHAENCLSPGGILLSYLPTIGQVGLLRERLEDSAFGMLESLEVLHRTWHVEGQSIRPDHRMVAHTGFLTHARLLAPNE</sequence>
<evidence type="ECO:0000256" key="3">
    <source>
        <dbReference type="ARBA" id="ARBA00022691"/>
    </source>
</evidence>
<dbReference type="GO" id="GO:0160107">
    <property type="term" value="F:tRNA (adenine(58)-N1)-methyltransferase activity"/>
    <property type="evidence" value="ECO:0007669"/>
    <property type="project" value="InterPro"/>
</dbReference>
<dbReference type="AlphaFoldDB" id="A0A6J7JC17"/>
<evidence type="ECO:0000256" key="4">
    <source>
        <dbReference type="ARBA" id="ARBA00022694"/>
    </source>
</evidence>
<keyword evidence="4" id="KW-0819">tRNA processing</keyword>
<dbReference type="GO" id="GO:0030488">
    <property type="term" value="P:tRNA methylation"/>
    <property type="evidence" value="ECO:0007669"/>
    <property type="project" value="InterPro"/>
</dbReference>
<dbReference type="PIRSF" id="PIRSF017269">
    <property type="entry name" value="GCD14"/>
    <property type="match status" value="1"/>
</dbReference>
<dbReference type="PROSITE" id="PS51620">
    <property type="entry name" value="SAM_TRM61"/>
    <property type="match status" value="1"/>
</dbReference>
<keyword evidence="2" id="KW-0808">Transferase</keyword>
<evidence type="ECO:0000256" key="2">
    <source>
        <dbReference type="ARBA" id="ARBA00022679"/>
    </source>
</evidence>
<protein>
    <submittedName>
        <fullName evidence="6">Unannotated protein</fullName>
    </submittedName>
</protein>
<dbReference type="InterPro" id="IPR029063">
    <property type="entry name" value="SAM-dependent_MTases_sf"/>
</dbReference>
<accession>A0A6J7JC17</accession>
<dbReference type="GO" id="GO:0031515">
    <property type="term" value="C:tRNA (m1A) methyltransferase complex"/>
    <property type="evidence" value="ECO:0007669"/>
    <property type="project" value="InterPro"/>
</dbReference>